<keyword evidence="3" id="KW-0732">Signal</keyword>
<keyword evidence="2" id="KW-1133">Transmembrane helix</keyword>
<evidence type="ECO:0000256" key="2">
    <source>
        <dbReference type="SAM" id="Phobius"/>
    </source>
</evidence>
<evidence type="ECO:0000256" key="1">
    <source>
        <dbReference type="SAM" id="MobiDB-lite"/>
    </source>
</evidence>
<feature type="region of interest" description="Disordered" evidence="1">
    <location>
        <begin position="250"/>
        <end position="274"/>
    </location>
</feature>
<protein>
    <recommendedName>
        <fullName evidence="6">Extracellular membrane protein CFEM domain-containing protein</fullName>
    </recommendedName>
</protein>
<keyword evidence="2" id="KW-0812">Transmembrane</keyword>
<dbReference type="Proteomes" id="UP000616885">
    <property type="component" value="Unassembled WGS sequence"/>
</dbReference>
<reference evidence="4" key="1">
    <citation type="submission" date="2020-10" db="EMBL/GenBank/DDBJ databases">
        <title>High-Quality Genome Resource of Clonostachys rosea strain S41 by Oxford Nanopore Long-Read Sequencing.</title>
        <authorList>
            <person name="Wang H."/>
        </authorList>
    </citation>
    <scope>NUCLEOTIDE SEQUENCE</scope>
    <source>
        <strain evidence="4">S41</strain>
    </source>
</reference>
<sequence>MRFFPTIYLASGAIAAVVAPQNDQPNCILYHRAEMAEEAECGNRDIIKACFEKLETQAVPQLEECYKSAGCTDDKASILALGAEERCLTKIAGGELRKRSRAVLEARAPEPTYMARADDLLENAPGLLGRATTSSSNTETMSGSSCVTASLTKVNTCEPRSSGGGSTCSDVEQTSWVCTPGWTCSFNVEGTHICMVLHNSLDVAGIIVAIVMAVGAIAGIVTITYLCIQNKKEQKRLTAKAEATALARAATKKKRAAERTPLNQGGASAPPPPATLSPIAPEARWLEVLGRGARTWEVYKRRARVVGGDSPKRGVHLAVSRLTL</sequence>
<dbReference type="AlphaFoldDB" id="A0A8H7TMR7"/>
<proteinExistence type="predicted"/>
<evidence type="ECO:0000313" key="5">
    <source>
        <dbReference type="Proteomes" id="UP000616885"/>
    </source>
</evidence>
<evidence type="ECO:0008006" key="6">
    <source>
        <dbReference type="Google" id="ProtNLM"/>
    </source>
</evidence>
<feature type="chain" id="PRO_5034758579" description="Extracellular membrane protein CFEM domain-containing protein" evidence="3">
    <location>
        <begin position="21"/>
        <end position="324"/>
    </location>
</feature>
<name>A0A8H7TMR7_BIOOC</name>
<keyword evidence="2" id="KW-0472">Membrane</keyword>
<evidence type="ECO:0000256" key="3">
    <source>
        <dbReference type="SAM" id="SignalP"/>
    </source>
</evidence>
<dbReference type="EMBL" id="JADCTT010000007">
    <property type="protein sequence ID" value="KAF9750288.1"/>
    <property type="molecule type" value="Genomic_DNA"/>
</dbReference>
<comment type="caution">
    <text evidence="4">The sequence shown here is derived from an EMBL/GenBank/DDBJ whole genome shotgun (WGS) entry which is preliminary data.</text>
</comment>
<evidence type="ECO:0000313" key="4">
    <source>
        <dbReference type="EMBL" id="KAF9750288.1"/>
    </source>
</evidence>
<feature type="signal peptide" evidence="3">
    <location>
        <begin position="1"/>
        <end position="20"/>
    </location>
</feature>
<accession>A0A8H7TMR7</accession>
<organism evidence="4 5">
    <name type="scientific">Bionectria ochroleuca</name>
    <name type="common">Gliocladium roseum</name>
    <dbReference type="NCBI Taxonomy" id="29856"/>
    <lineage>
        <taxon>Eukaryota</taxon>
        <taxon>Fungi</taxon>
        <taxon>Dikarya</taxon>
        <taxon>Ascomycota</taxon>
        <taxon>Pezizomycotina</taxon>
        <taxon>Sordariomycetes</taxon>
        <taxon>Hypocreomycetidae</taxon>
        <taxon>Hypocreales</taxon>
        <taxon>Bionectriaceae</taxon>
        <taxon>Clonostachys</taxon>
    </lineage>
</organism>
<feature type="transmembrane region" description="Helical" evidence="2">
    <location>
        <begin position="203"/>
        <end position="228"/>
    </location>
</feature>
<gene>
    <name evidence="4" type="ORF">IM811_016315</name>
</gene>